<organism evidence="2 3">
    <name type="scientific">Paraglomus occultum</name>
    <dbReference type="NCBI Taxonomy" id="144539"/>
    <lineage>
        <taxon>Eukaryota</taxon>
        <taxon>Fungi</taxon>
        <taxon>Fungi incertae sedis</taxon>
        <taxon>Mucoromycota</taxon>
        <taxon>Glomeromycotina</taxon>
        <taxon>Glomeromycetes</taxon>
        <taxon>Paraglomerales</taxon>
        <taxon>Paraglomeraceae</taxon>
        <taxon>Paraglomus</taxon>
    </lineage>
</organism>
<comment type="caution">
    <text evidence="2">The sequence shown here is derived from an EMBL/GenBank/DDBJ whole genome shotgun (WGS) entry which is preliminary data.</text>
</comment>
<dbReference type="Proteomes" id="UP000789572">
    <property type="component" value="Unassembled WGS sequence"/>
</dbReference>
<dbReference type="EMBL" id="CAJVPJ010001520">
    <property type="protein sequence ID" value="CAG8594483.1"/>
    <property type="molecule type" value="Genomic_DNA"/>
</dbReference>
<accession>A0A9N9CCX2</accession>
<evidence type="ECO:0000313" key="3">
    <source>
        <dbReference type="Proteomes" id="UP000789572"/>
    </source>
</evidence>
<proteinExistence type="predicted"/>
<feature type="region of interest" description="Disordered" evidence="1">
    <location>
        <begin position="71"/>
        <end position="111"/>
    </location>
</feature>
<protein>
    <submittedName>
        <fullName evidence="2">5016_t:CDS:1</fullName>
    </submittedName>
</protein>
<keyword evidence="3" id="KW-1185">Reference proteome</keyword>
<gene>
    <name evidence="2" type="ORF">POCULU_LOCUS7144</name>
</gene>
<name>A0A9N9CCX2_9GLOM</name>
<dbReference type="OrthoDB" id="2370801at2759"/>
<reference evidence="2" key="1">
    <citation type="submission" date="2021-06" db="EMBL/GenBank/DDBJ databases">
        <authorList>
            <person name="Kallberg Y."/>
            <person name="Tangrot J."/>
            <person name="Rosling A."/>
        </authorList>
    </citation>
    <scope>NUCLEOTIDE SEQUENCE</scope>
    <source>
        <strain evidence="2">IA702</strain>
    </source>
</reference>
<dbReference type="AlphaFoldDB" id="A0A9N9CCX2"/>
<feature type="compositionally biased region" description="Polar residues" evidence="1">
    <location>
        <begin position="86"/>
        <end position="100"/>
    </location>
</feature>
<evidence type="ECO:0000313" key="2">
    <source>
        <dbReference type="EMBL" id="CAG8594483.1"/>
    </source>
</evidence>
<evidence type="ECO:0000256" key="1">
    <source>
        <dbReference type="SAM" id="MobiDB-lite"/>
    </source>
</evidence>
<sequence length="158" mass="17497">MTSTQTTLESETLTALSKLDSLVSAAGKVFTALASYSLDNSTAEGSFTKLKESLVEYQALEVGLKEIVRSIESKRRSEDEKDTNEKSNGPPSNQIIQMETASEEVTKLTEQRDSLQETAQLYTLQLTNILEQSYKLQFHLQTLLACSEEPVAVQEDNA</sequence>
<feature type="compositionally biased region" description="Basic and acidic residues" evidence="1">
    <location>
        <begin position="71"/>
        <end position="85"/>
    </location>
</feature>